<dbReference type="AlphaFoldDB" id="A0A0A8Y6F9"/>
<dbReference type="EMBL" id="GBRH01276254">
    <property type="protein sequence ID" value="JAD21641.1"/>
    <property type="molecule type" value="Transcribed_RNA"/>
</dbReference>
<accession>A0A0A8Y6F9</accession>
<reference evidence="1" key="1">
    <citation type="submission" date="2014-09" db="EMBL/GenBank/DDBJ databases">
        <authorList>
            <person name="Magalhaes I.L.F."/>
            <person name="Oliveira U."/>
            <person name="Santos F.R."/>
            <person name="Vidigal T.H.D.A."/>
            <person name="Brescovit A.D."/>
            <person name="Santos A.J."/>
        </authorList>
    </citation>
    <scope>NUCLEOTIDE SEQUENCE</scope>
    <source>
        <tissue evidence="1">Shoot tissue taken approximately 20 cm above the soil surface</tissue>
    </source>
</reference>
<reference evidence="1" key="2">
    <citation type="journal article" date="2015" name="Data Brief">
        <title>Shoot transcriptome of the giant reed, Arundo donax.</title>
        <authorList>
            <person name="Barrero R.A."/>
            <person name="Guerrero F.D."/>
            <person name="Moolhuijzen P."/>
            <person name="Goolsby J.A."/>
            <person name="Tidwell J."/>
            <person name="Bellgard S.E."/>
            <person name="Bellgard M.I."/>
        </authorList>
    </citation>
    <scope>NUCLEOTIDE SEQUENCE</scope>
    <source>
        <tissue evidence="1">Shoot tissue taken approximately 20 cm above the soil surface</tissue>
    </source>
</reference>
<protein>
    <submittedName>
        <fullName evidence="1">Uncharacterized protein</fullName>
    </submittedName>
</protein>
<organism evidence="1">
    <name type="scientific">Arundo donax</name>
    <name type="common">Giant reed</name>
    <name type="synonym">Donax arundinaceus</name>
    <dbReference type="NCBI Taxonomy" id="35708"/>
    <lineage>
        <taxon>Eukaryota</taxon>
        <taxon>Viridiplantae</taxon>
        <taxon>Streptophyta</taxon>
        <taxon>Embryophyta</taxon>
        <taxon>Tracheophyta</taxon>
        <taxon>Spermatophyta</taxon>
        <taxon>Magnoliopsida</taxon>
        <taxon>Liliopsida</taxon>
        <taxon>Poales</taxon>
        <taxon>Poaceae</taxon>
        <taxon>PACMAD clade</taxon>
        <taxon>Arundinoideae</taxon>
        <taxon>Arundineae</taxon>
        <taxon>Arundo</taxon>
    </lineage>
</organism>
<proteinExistence type="predicted"/>
<name>A0A0A8Y6F9_ARUDO</name>
<sequence length="17" mass="2119">MMHFILQGMKWNDLPRT</sequence>
<evidence type="ECO:0000313" key="1">
    <source>
        <dbReference type="EMBL" id="JAD21641.1"/>
    </source>
</evidence>